<name>A0AA40F674_9PEZI</name>
<keyword evidence="6" id="KW-0472">Membrane</keyword>
<organism evidence="8 9">
    <name type="scientific">Schizothecium vesticola</name>
    <dbReference type="NCBI Taxonomy" id="314040"/>
    <lineage>
        <taxon>Eukaryota</taxon>
        <taxon>Fungi</taxon>
        <taxon>Dikarya</taxon>
        <taxon>Ascomycota</taxon>
        <taxon>Pezizomycotina</taxon>
        <taxon>Sordariomycetes</taxon>
        <taxon>Sordariomycetidae</taxon>
        <taxon>Sordariales</taxon>
        <taxon>Schizotheciaceae</taxon>
        <taxon>Schizothecium</taxon>
    </lineage>
</organism>
<dbReference type="InterPro" id="IPR023395">
    <property type="entry name" value="MCP_dom_sf"/>
</dbReference>
<evidence type="ECO:0000256" key="7">
    <source>
        <dbReference type="SAM" id="MobiDB-lite"/>
    </source>
</evidence>
<evidence type="ECO:0000256" key="4">
    <source>
        <dbReference type="ARBA" id="ARBA00022792"/>
    </source>
</evidence>
<dbReference type="Proteomes" id="UP001172155">
    <property type="component" value="Unassembled WGS sequence"/>
</dbReference>
<evidence type="ECO:0000256" key="2">
    <source>
        <dbReference type="ARBA" id="ARBA00022692"/>
    </source>
</evidence>
<dbReference type="AlphaFoldDB" id="A0AA40F674"/>
<evidence type="ECO:0000256" key="1">
    <source>
        <dbReference type="ARBA" id="ARBA00004325"/>
    </source>
</evidence>
<comment type="caution">
    <text evidence="8">The sequence shown here is derived from an EMBL/GenBank/DDBJ whole genome shotgun (WGS) entry which is preliminary data.</text>
</comment>
<dbReference type="Gene3D" id="1.50.40.10">
    <property type="entry name" value="Mitochondrial carrier domain"/>
    <property type="match status" value="1"/>
</dbReference>
<feature type="compositionally biased region" description="Polar residues" evidence="7">
    <location>
        <begin position="151"/>
        <end position="166"/>
    </location>
</feature>
<keyword evidence="5" id="KW-1133">Transmembrane helix</keyword>
<sequence>MAHQNEGVNPLRPYYIPPSIGEPVEAPLPTPGPRAFSDANTTGKYTSKARDIFSDIDYKNYIADPSPSAVQTVKDFLDELLWKYTSVLLAQPFEVAKTLMQVRVQDDLGGLETTAAAAAAEAAKQRPESQMSSSYGGETLDSGSDGEEMSYFTSNHLPQTPTPSYSRSHRSRQPTPLQTPRPAAGKVVPAHQLYIRTPDSILEVIAQLWQKESAWGVWKGANATFFYSVLQSLLENFSRSLLSAVFNVPDLGVKNDMDRLIDIASPYPWASLFVAAAASVVTGLILSPLDLIRTRFVITSTAQGGRRTLSAIRNLPSYICHPLLFAPTILHSLVHPILTLSAPLVLRSHFHIDRETSPVTFSLAKICSSAVALFIKLPLETVLRRGQVAVLSTPEHLAALEPATPATGKRLGGEQLETIVPVGGYSGVFSTMYSIVYEEGSHVVTPAASTAATKRAAARRGKPATVSEAVYRRGQGLDGLWRGWKVSAWGLVGLWSTALLAGGGDGEF</sequence>
<evidence type="ECO:0000256" key="3">
    <source>
        <dbReference type="ARBA" id="ARBA00022737"/>
    </source>
</evidence>
<keyword evidence="2" id="KW-0812">Transmembrane</keyword>
<reference evidence="8" key="1">
    <citation type="submission" date="2023-06" db="EMBL/GenBank/DDBJ databases">
        <title>Genome-scale phylogeny and comparative genomics of the fungal order Sordariales.</title>
        <authorList>
            <consortium name="Lawrence Berkeley National Laboratory"/>
            <person name="Hensen N."/>
            <person name="Bonometti L."/>
            <person name="Westerberg I."/>
            <person name="Brannstrom I.O."/>
            <person name="Guillou S."/>
            <person name="Cros-Aarteil S."/>
            <person name="Calhoun S."/>
            <person name="Haridas S."/>
            <person name="Kuo A."/>
            <person name="Mondo S."/>
            <person name="Pangilinan J."/>
            <person name="Riley R."/>
            <person name="LaButti K."/>
            <person name="Andreopoulos B."/>
            <person name="Lipzen A."/>
            <person name="Chen C."/>
            <person name="Yanf M."/>
            <person name="Daum C."/>
            <person name="Ng V."/>
            <person name="Clum A."/>
            <person name="Steindorff A."/>
            <person name="Ohm R."/>
            <person name="Martin F."/>
            <person name="Silar P."/>
            <person name="Natvig D."/>
            <person name="Lalanne C."/>
            <person name="Gautier V."/>
            <person name="Ament-velasquez S.L."/>
            <person name="Kruys A."/>
            <person name="Hutchinson M.I."/>
            <person name="Powell A.J."/>
            <person name="Barry K."/>
            <person name="Miller A.N."/>
            <person name="Grigoriev I.V."/>
            <person name="Debuchy R."/>
            <person name="Gladieux P."/>
            <person name="Thoren M.H."/>
            <person name="Johannesson H."/>
        </authorList>
    </citation>
    <scope>NUCLEOTIDE SEQUENCE</scope>
    <source>
        <strain evidence="8">SMH3187-1</strain>
    </source>
</reference>
<evidence type="ECO:0000256" key="6">
    <source>
        <dbReference type="ARBA" id="ARBA00023136"/>
    </source>
</evidence>
<evidence type="ECO:0000313" key="8">
    <source>
        <dbReference type="EMBL" id="KAK0751928.1"/>
    </source>
</evidence>
<keyword evidence="9" id="KW-1185">Reference proteome</keyword>
<dbReference type="EMBL" id="JAUKUD010000002">
    <property type="protein sequence ID" value="KAK0751928.1"/>
    <property type="molecule type" value="Genomic_DNA"/>
</dbReference>
<dbReference type="GO" id="GO:0031966">
    <property type="term" value="C:mitochondrial membrane"/>
    <property type="evidence" value="ECO:0007669"/>
    <property type="project" value="UniProtKB-SubCell"/>
</dbReference>
<protein>
    <submittedName>
        <fullName evidence="8">Mitochondrial carrier domain-containing protein</fullName>
    </submittedName>
</protein>
<comment type="subcellular location">
    <subcellularLocation>
        <location evidence="1">Mitochondrion membrane</location>
    </subcellularLocation>
</comment>
<evidence type="ECO:0000313" key="9">
    <source>
        <dbReference type="Proteomes" id="UP001172155"/>
    </source>
</evidence>
<feature type="region of interest" description="Disordered" evidence="7">
    <location>
        <begin position="119"/>
        <end position="183"/>
    </location>
</feature>
<evidence type="ECO:0000256" key="5">
    <source>
        <dbReference type="ARBA" id="ARBA00022989"/>
    </source>
</evidence>
<accession>A0AA40F674</accession>
<dbReference type="PANTHER" id="PTHR24089">
    <property type="entry name" value="SOLUTE CARRIER FAMILY 25"/>
    <property type="match status" value="1"/>
</dbReference>
<proteinExistence type="predicted"/>
<keyword evidence="4" id="KW-0496">Mitochondrion</keyword>
<dbReference type="SUPFAM" id="SSF103506">
    <property type="entry name" value="Mitochondrial carrier"/>
    <property type="match status" value="1"/>
</dbReference>
<gene>
    <name evidence="8" type="ORF">B0T18DRAFT_387983</name>
</gene>
<keyword evidence="4" id="KW-0999">Mitochondrion inner membrane</keyword>
<keyword evidence="3" id="KW-0677">Repeat</keyword>